<evidence type="ECO:0008006" key="4">
    <source>
        <dbReference type="Google" id="ProtNLM"/>
    </source>
</evidence>
<proteinExistence type="predicted"/>
<evidence type="ECO:0000313" key="3">
    <source>
        <dbReference type="Proteomes" id="UP001500886"/>
    </source>
</evidence>
<keyword evidence="3" id="KW-1185">Reference proteome</keyword>
<evidence type="ECO:0000313" key="2">
    <source>
        <dbReference type="EMBL" id="GAA2716356.1"/>
    </source>
</evidence>
<name>A0ABP6G5K1_9ACTN</name>
<evidence type="ECO:0000256" key="1">
    <source>
        <dbReference type="SAM" id="MobiDB-lite"/>
    </source>
</evidence>
<dbReference type="SUPFAM" id="SSF54593">
    <property type="entry name" value="Glyoxalase/Bleomycin resistance protein/Dihydroxybiphenyl dioxygenase"/>
    <property type="match status" value="1"/>
</dbReference>
<protein>
    <recommendedName>
        <fullName evidence="4">Glyoxalase/fosfomycin resistance/dioxygenase domain-containing protein</fullName>
    </recommendedName>
</protein>
<comment type="caution">
    <text evidence="2">The sequence shown here is derived from an EMBL/GenBank/DDBJ whole genome shotgun (WGS) entry which is preliminary data.</text>
</comment>
<organism evidence="2 3">
    <name type="scientific">Streptomyces luteosporeus</name>
    <dbReference type="NCBI Taxonomy" id="173856"/>
    <lineage>
        <taxon>Bacteria</taxon>
        <taxon>Bacillati</taxon>
        <taxon>Actinomycetota</taxon>
        <taxon>Actinomycetes</taxon>
        <taxon>Kitasatosporales</taxon>
        <taxon>Streptomycetaceae</taxon>
        <taxon>Streptomyces</taxon>
    </lineage>
</organism>
<gene>
    <name evidence="2" type="ORF">GCM10010315_27260</name>
</gene>
<feature type="region of interest" description="Disordered" evidence="1">
    <location>
        <begin position="47"/>
        <end position="98"/>
    </location>
</feature>
<dbReference type="EMBL" id="BAAASL010000009">
    <property type="protein sequence ID" value="GAA2716356.1"/>
    <property type="molecule type" value="Genomic_DNA"/>
</dbReference>
<dbReference type="RefSeq" id="WP_344435373.1">
    <property type="nucleotide sequence ID" value="NZ_BAAASL010000009.1"/>
</dbReference>
<sequence length="98" mass="10821">MATKETFQRFVPLLYVHDSLEAIAFYTDIFGVEELTERTMLLSQVPGMDKIPGAGRANGPSGARPSRQLLPASYYDLSDSPSPSNRLHARSLDRHGSI</sequence>
<feature type="compositionally biased region" description="Low complexity" evidence="1">
    <location>
        <begin position="73"/>
        <end position="84"/>
    </location>
</feature>
<reference evidence="3" key="1">
    <citation type="journal article" date="2019" name="Int. J. Syst. Evol. Microbiol.">
        <title>The Global Catalogue of Microorganisms (GCM) 10K type strain sequencing project: providing services to taxonomists for standard genome sequencing and annotation.</title>
        <authorList>
            <consortium name="The Broad Institute Genomics Platform"/>
            <consortium name="The Broad Institute Genome Sequencing Center for Infectious Disease"/>
            <person name="Wu L."/>
            <person name="Ma J."/>
        </authorList>
    </citation>
    <scope>NUCLEOTIDE SEQUENCE [LARGE SCALE GENOMIC DNA]</scope>
    <source>
        <strain evidence="3">JCM 4542</strain>
    </source>
</reference>
<accession>A0ABP6G5K1</accession>
<dbReference type="InterPro" id="IPR029068">
    <property type="entry name" value="Glyas_Bleomycin-R_OHBP_Dase"/>
</dbReference>
<dbReference type="Proteomes" id="UP001500886">
    <property type="component" value="Unassembled WGS sequence"/>
</dbReference>